<dbReference type="EMBL" id="QREV01000006">
    <property type="protein sequence ID" value="RDU50372.1"/>
    <property type="molecule type" value="Genomic_DNA"/>
</dbReference>
<keyword evidence="4" id="KW-1185">Reference proteome</keyword>
<evidence type="ECO:0000313" key="1">
    <source>
        <dbReference type="EMBL" id="MBC8600890.1"/>
    </source>
</evidence>
<reference evidence="1 4" key="2">
    <citation type="submission" date="2020-08" db="EMBL/GenBank/DDBJ databases">
        <title>Genome public.</title>
        <authorList>
            <person name="Liu C."/>
            <person name="Sun Q."/>
        </authorList>
    </citation>
    <scope>NUCLEOTIDE SEQUENCE [LARGE SCALE GENOMIC DNA]</scope>
    <source>
        <strain evidence="1 4">426_9</strain>
    </source>
</reference>
<dbReference type="EMBL" id="JACRTI010000006">
    <property type="protein sequence ID" value="MBC8600890.1"/>
    <property type="molecule type" value="Genomic_DNA"/>
</dbReference>
<evidence type="ECO:0000313" key="4">
    <source>
        <dbReference type="Proteomes" id="UP000629596"/>
    </source>
</evidence>
<accession>A0A3D8HI50</accession>
<name>A0A3D8HI50_9BACT</name>
<dbReference type="Proteomes" id="UP000256321">
    <property type="component" value="Unassembled WGS sequence"/>
</dbReference>
<evidence type="ECO:0000313" key="3">
    <source>
        <dbReference type="Proteomes" id="UP000256321"/>
    </source>
</evidence>
<protein>
    <recommendedName>
        <fullName evidence="5">DUF4221 domain-containing protein</fullName>
    </recommendedName>
</protein>
<reference evidence="2 3" key="1">
    <citation type="submission" date="2018-07" db="EMBL/GenBank/DDBJ databases">
        <title>Parabacteroides acidifaciens nov. sp., isolated from human feces.</title>
        <authorList>
            <person name="Wang Y.J."/>
        </authorList>
    </citation>
    <scope>NUCLEOTIDE SEQUENCE [LARGE SCALE GENOMIC DNA]</scope>
    <source>
        <strain evidence="2 3">426-9</strain>
    </source>
</reference>
<proteinExistence type="predicted"/>
<evidence type="ECO:0008006" key="5">
    <source>
        <dbReference type="Google" id="ProtNLM"/>
    </source>
</evidence>
<evidence type="ECO:0000313" key="2">
    <source>
        <dbReference type="EMBL" id="RDU50372.1"/>
    </source>
</evidence>
<gene>
    <name evidence="2" type="ORF">DWU89_04105</name>
    <name evidence="1" type="ORF">H8784_04050</name>
</gene>
<dbReference type="RefSeq" id="WP_115498409.1">
    <property type="nucleotide sequence ID" value="NZ_JACRTI010000006.1"/>
</dbReference>
<sequence>MACNSSVDPSFSREETLTPELKPLRGIAGSVIVKVKPSFLILHKTLSQTDSSDGVSFIADSLYVTDAMNATSGLVPNGAEYYADPDMKRVYVNDSRVVFCYGYKKQIDFMDFKFNLINRVKFEFAAPKHIDLRSREDVNLSYICSYLGKRYFYTLYLGISSDKRTYLSSQGTFLEVYDLDGNPVIRYLLNGGYPVYFAVDEKTFTLYGPRAYDDPEDHMLVYKLKGLKNSAGTNKMLSK</sequence>
<organism evidence="2 3">
    <name type="scientific">Parabacteroides acidifaciens</name>
    <dbReference type="NCBI Taxonomy" id="2290935"/>
    <lineage>
        <taxon>Bacteria</taxon>
        <taxon>Pseudomonadati</taxon>
        <taxon>Bacteroidota</taxon>
        <taxon>Bacteroidia</taxon>
        <taxon>Bacteroidales</taxon>
        <taxon>Tannerellaceae</taxon>
        <taxon>Parabacteroides</taxon>
    </lineage>
</organism>
<comment type="caution">
    <text evidence="2">The sequence shown here is derived from an EMBL/GenBank/DDBJ whole genome shotgun (WGS) entry which is preliminary data.</text>
</comment>
<dbReference type="AlphaFoldDB" id="A0A3D8HI50"/>
<dbReference type="Proteomes" id="UP000629596">
    <property type="component" value="Unassembled WGS sequence"/>
</dbReference>